<evidence type="ECO:0000259" key="1">
    <source>
        <dbReference type="Pfam" id="PF07883"/>
    </source>
</evidence>
<dbReference type="InterPro" id="IPR013096">
    <property type="entry name" value="Cupin_2"/>
</dbReference>
<dbReference type="AlphaFoldDB" id="A0A6J4D0Q8"/>
<dbReference type="Proteomes" id="UP000317935">
    <property type="component" value="Chromosome"/>
</dbReference>
<proteinExistence type="predicted"/>
<accession>A0A6J4D0Q8</accession>
<dbReference type="RefSeq" id="WP_006564017.1">
    <property type="nucleotide sequence ID" value="NZ_AP019774.1"/>
</dbReference>
<protein>
    <submittedName>
        <fullName evidence="2">Cupin domain-containing protein</fullName>
    </submittedName>
</protein>
<evidence type="ECO:0000313" key="3">
    <source>
        <dbReference type="Proteomes" id="UP000317935"/>
    </source>
</evidence>
<dbReference type="InterPro" id="IPR011051">
    <property type="entry name" value="RmlC_Cupin_sf"/>
</dbReference>
<reference evidence="2 3" key="1">
    <citation type="submission" date="2019-06" db="EMBL/GenBank/DDBJ databases">
        <title>Complete genome sequence of Helicobacter suis SNTW101c.</title>
        <authorList>
            <person name="Rimbara E."/>
            <person name="Suzuki M."/>
            <person name="Matsui H."/>
            <person name="Nakamura M."/>
            <person name="Mori S."/>
            <person name="Shibayama K."/>
        </authorList>
    </citation>
    <scope>NUCLEOTIDE SEQUENCE [LARGE SCALE GENOMIC DNA]</scope>
    <source>
        <strain evidence="2 3">SNTW101c</strain>
    </source>
</reference>
<feature type="domain" description="Cupin type-2" evidence="1">
    <location>
        <begin position="37"/>
        <end position="85"/>
    </location>
</feature>
<dbReference type="Pfam" id="PF07883">
    <property type="entry name" value="Cupin_2"/>
    <property type="match status" value="1"/>
</dbReference>
<dbReference type="SUPFAM" id="SSF51182">
    <property type="entry name" value="RmlC-like cupins"/>
    <property type="match status" value="1"/>
</dbReference>
<sequence>MQVLHFLQGVKFDSLHIEKLLETDSGIEIRICMPRAEEMRKHQAPGAIKVRVLQGRIWFEVDGQKHTLETGDCISLDANIAHSLGGLEDSVLNLSLSKIDSVQRVLDVALNNA</sequence>
<name>A0A6J4D0Q8_9HELI</name>
<dbReference type="InterPro" id="IPR014710">
    <property type="entry name" value="RmlC-like_jellyroll"/>
</dbReference>
<dbReference type="EMBL" id="AP019774">
    <property type="protein sequence ID" value="BCD70563.1"/>
    <property type="molecule type" value="Genomic_DNA"/>
</dbReference>
<gene>
    <name evidence="2" type="ORF">SNTW_12080</name>
</gene>
<evidence type="ECO:0000313" key="2">
    <source>
        <dbReference type="EMBL" id="BCD70563.1"/>
    </source>
</evidence>
<dbReference type="GeneID" id="56928424"/>
<organism evidence="2 3">
    <name type="scientific">Helicobacter suis</name>
    <dbReference type="NCBI Taxonomy" id="104628"/>
    <lineage>
        <taxon>Bacteria</taxon>
        <taxon>Pseudomonadati</taxon>
        <taxon>Campylobacterota</taxon>
        <taxon>Epsilonproteobacteria</taxon>
        <taxon>Campylobacterales</taxon>
        <taxon>Helicobacteraceae</taxon>
        <taxon>Helicobacter</taxon>
    </lineage>
</organism>
<dbReference type="Gene3D" id="2.60.120.10">
    <property type="entry name" value="Jelly Rolls"/>
    <property type="match status" value="1"/>
</dbReference>